<comment type="subcellular location">
    <subcellularLocation>
        <location evidence="1 6">Nucleus</location>
    </subcellularLocation>
</comment>
<dbReference type="GO" id="GO:0045893">
    <property type="term" value="P:positive regulation of DNA-templated transcription"/>
    <property type="evidence" value="ECO:0007669"/>
    <property type="project" value="InterPro"/>
</dbReference>
<comment type="caution">
    <text evidence="6">Lacks conserved residue(s) required for the propagation of feature annotation.</text>
</comment>
<evidence type="ECO:0000256" key="3">
    <source>
        <dbReference type="ARBA" id="ARBA00023125"/>
    </source>
</evidence>
<dbReference type="EMBL" id="VZSR01001283">
    <property type="protein sequence ID" value="NWZ38088.1"/>
    <property type="molecule type" value="Genomic_DNA"/>
</dbReference>
<gene>
    <name evidence="9" type="primary">Eomes</name>
    <name evidence="9" type="ORF">BRAATR_R10951</name>
</gene>
<dbReference type="InterPro" id="IPR046360">
    <property type="entry name" value="T-box_DNA-bd"/>
</dbReference>
<dbReference type="GO" id="GO:0001707">
    <property type="term" value="P:mesoderm formation"/>
    <property type="evidence" value="ECO:0007669"/>
    <property type="project" value="TreeGrafter"/>
</dbReference>
<dbReference type="GO" id="GO:0002302">
    <property type="term" value="P:CD8-positive, alpha-beta T cell differentiation involved in immune response"/>
    <property type="evidence" value="ECO:0007669"/>
    <property type="project" value="TreeGrafter"/>
</dbReference>
<reference evidence="9 10" key="1">
    <citation type="submission" date="2019-09" db="EMBL/GenBank/DDBJ databases">
        <title>Bird 10,000 Genomes (B10K) Project - Family phase.</title>
        <authorList>
            <person name="Zhang G."/>
        </authorList>
    </citation>
    <scope>NUCLEOTIDE SEQUENCE [LARGE SCALE GENOMIC DNA]</scope>
    <source>
        <strain evidence="9">OUT-0037</strain>
        <tissue evidence="9">Liver</tissue>
    </source>
</reference>
<organism evidence="9 10">
    <name type="scientific">Brachypodius melanocephalos</name>
    <name type="common">black-headed bulbul</name>
    <dbReference type="NCBI Taxonomy" id="3235156"/>
    <lineage>
        <taxon>Eukaryota</taxon>
        <taxon>Metazoa</taxon>
        <taxon>Chordata</taxon>
        <taxon>Craniata</taxon>
        <taxon>Vertebrata</taxon>
        <taxon>Euteleostomi</taxon>
        <taxon>Archelosauria</taxon>
        <taxon>Archosauria</taxon>
        <taxon>Dinosauria</taxon>
        <taxon>Saurischia</taxon>
        <taxon>Theropoda</taxon>
        <taxon>Coelurosauria</taxon>
        <taxon>Aves</taxon>
        <taxon>Neognathae</taxon>
        <taxon>Neoaves</taxon>
        <taxon>Telluraves</taxon>
        <taxon>Australaves</taxon>
        <taxon>Passeriformes</taxon>
        <taxon>Sylvioidea</taxon>
        <taxon>Pycnonotidae</taxon>
        <taxon>Brachypodius</taxon>
    </lineage>
</organism>
<evidence type="ECO:0000259" key="8">
    <source>
        <dbReference type="PROSITE" id="PS50252"/>
    </source>
</evidence>
<keyword evidence="5 6" id="KW-0539">Nucleus</keyword>
<keyword evidence="4" id="KW-0804">Transcription</keyword>
<keyword evidence="3 6" id="KW-0238">DNA-binding</keyword>
<feature type="region of interest" description="Disordered" evidence="7">
    <location>
        <begin position="546"/>
        <end position="615"/>
    </location>
</feature>
<dbReference type="GO" id="GO:0005634">
    <property type="term" value="C:nucleus"/>
    <property type="evidence" value="ECO:0007669"/>
    <property type="project" value="UniProtKB-SubCell"/>
</dbReference>
<keyword evidence="2" id="KW-0805">Transcription regulation</keyword>
<dbReference type="GO" id="GO:0000785">
    <property type="term" value="C:chromatin"/>
    <property type="evidence" value="ECO:0007669"/>
    <property type="project" value="TreeGrafter"/>
</dbReference>
<evidence type="ECO:0000256" key="5">
    <source>
        <dbReference type="ARBA" id="ARBA00023242"/>
    </source>
</evidence>
<sequence>MQLGEPLLTAAGALPGAPFYPLESGGRGGAAGAGAGTGTAGGSRGPPGPGSPSRLDLDKMPKKFGAAPAILGEAEAVEPPFAAPKPDGRKATPCGDEELPPAAAARYSMDSLSPERYYLQSPGPPAADLGGPCALFPYPPAAQHGSVYQPPGGPRYPYGSVLSPGGFAGAVCPPGGRAQFGGGGGYQYGQTTGGGPLYGPYPPASGSCGGLGTLGVPAAGPGIRAQVFLCNRPLWLKFHRHQTEMIITKQGRVAMGSHHGGAARAVEQSPVPGRRFTVLSSTGNKVYVHPESPNTGAHWMRQEISFGKLKLTNNKGANNNNAQMIVLQSLHKYQPRLHIVEVTEDGVEELNDSSKTQTFIFPETQFIAVTAYQNTDITQLKIDHNPFAKGFRDNYDSMYTASENDRLTPSPTDSPRSHQIVPGARYSVQPFFQEQFVNNLPPARFYNGERAVPQTNGLLSPQQNEEVASSPQRWFVTPMQQPSANKLDMNSYDTEYSHSTLLPYGIKSLPLQTSHALGYYPDPTFPSMAGWGSRGSYQRKMTPALTWSSRTSPPGFTEDQLSKDKVKEEMGSSWIETPPSIKSLDSNDSGVYTGACKRRRLSPSTSSNENSPTMKCEDINAEDYSKDTSKGMGYYAFYTSS</sequence>
<dbReference type="GO" id="GO:0000981">
    <property type="term" value="F:DNA-binding transcription factor activity, RNA polymerase II-specific"/>
    <property type="evidence" value="ECO:0007669"/>
    <property type="project" value="TreeGrafter"/>
</dbReference>
<dbReference type="InterPro" id="IPR036960">
    <property type="entry name" value="T-box_sf"/>
</dbReference>
<feature type="non-terminal residue" evidence="9">
    <location>
        <position position="641"/>
    </location>
</feature>
<dbReference type="PROSITE" id="PS01264">
    <property type="entry name" value="TBOX_2"/>
    <property type="match status" value="1"/>
</dbReference>
<dbReference type="InterPro" id="IPR001699">
    <property type="entry name" value="TF_T-box"/>
</dbReference>
<dbReference type="PROSITE" id="PS50252">
    <property type="entry name" value="TBOX_3"/>
    <property type="match status" value="1"/>
</dbReference>
<dbReference type="GO" id="GO:0000978">
    <property type="term" value="F:RNA polymerase II cis-regulatory region sequence-specific DNA binding"/>
    <property type="evidence" value="ECO:0007669"/>
    <property type="project" value="InterPro"/>
</dbReference>
<dbReference type="Gene3D" id="2.60.40.820">
    <property type="entry name" value="Transcription factor, T-box"/>
    <property type="match status" value="2"/>
</dbReference>
<feature type="domain" description="T-box" evidence="8">
    <location>
        <begin position="229"/>
        <end position="393"/>
    </location>
</feature>
<evidence type="ECO:0000256" key="2">
    <source>
        <dbReference type="ARBA" id="ARBA00023015"/>
    </source>
</evidence>
<dbReference type="SMART" id="SM00425">
    <property type="entry name" value="TBOX"/>
    <property type="match status" value="1"/>
</dbReference>
<evidence type="ECO:0000256" key="1">
    <source>
        <dbReference type="ARBA" id="ARBA00004123"/>
    </source>
</evidence>
<dbReference type="Pfam" id="PF00907">
    <property type="entry name" value="T-box"/>
    <property type="match status" value="1"/>
</dbReference>
<evidence type="ECO:0000313" key="9">
    <source>
        <dbReference type="EMBL" id="NWZ38088.1"/>
    </source>
</evidence>
<feature type="region of interest" description="Disordered" evidence="7">
    <location>
        <begin position="1"/>
        <end position="62"/>
    </location>
</feature>
<evidence type="ECO:0000313" key="10">
    <source>
        <dbReference type="Proteomes" id="UP000540762"/>
    </source>
</evidence>
<feature type="compositionally biased region" description="Basic and acidic residues" evidence="7">
    <location>
        <begin position="560"/>
        <end position="570"/>
    </location>
</feature>
<dbReference type="SUPFAM" id="SSF49417">
    <property type="entry name" value="p53-like transcription factors"/>
    <property type="match status" value="1"/>
</dbReference>
<accession>A0A7K7M589</accession>
<dbReference type="FunFam" id="2.60.40.820:FF:000017">
    <property type="entry name" value="TBR1 isoform 4"/>
    <property type="match status" value="1"/>
</dbReference>
<dbReference type="InterPro" id="IPR018186">
    <property type="entry name" value="TF_T-box_CS"/>
</dbReference>
<name>A0A7K7M589_9PASS</name>
<evidence type="ECO:0000256" key="7">
    <source>
        <dbReference type="SAM" id="MobiDB-lite"/>
    </source>
</evidence>
<dbReference type="GO" id="GO:0001714">
    <property type="term" value="P:endodermal cell fate specification"/>
    <property type="evidence" value="ECO:0007669"/>
    <property type="project" value="TreeGrafter"/>
</dbReference>
<evidence type="ECO:0000256" key="4">
    <source>
        <dbReference type="ARBA" id="ARBA00023163"/>
    </source>
</evidence>
<dbReference type="Proteomes" id="UP000540762">
    <property type="component" value="Unassembled WGS sequence"/>
</dbReference>
<comment type="caution">
    <text evidence="9">The sequence shown here is derived from an EMBL/GenBank/DDBJ whole genome shotgun (WGS) entry which is preliminary data.</text>
</comment>
<keyword evidence="10" id="KW-1185">Reference proteome</keyword>
<feature type="compositionally biased region" description="Low complexity" evidence="7">
    <location>
        <begin position="602"/>
        <end position="613"/>
    </location>
</feature>
<dbReference type="InterPro" id="IPR032385">
    <property type="entry name" value="T-box_assoc"/>
</dbReference>
<dbReference type="AlphaFoldDB" id="A0A7K7M589"/>
<dbReference type="PRINTS" id="PR00937">
    <property type="entry name" value="TBOX"/>
</dbReference>
<dbReference type="Pfam" id="PF16176">
    <property type="entry name" value="T-box_assoc"/>
    <property type="match status" value="1"/>
</dbReference>
<feature type="non-terminal residue" evidence="9">
    <location>
        <position position="1"/>
    </location>
</feature>
<feature type="compositionally biased region" description="Gly residues" evidence="7">
    <location>
        <begin position="25"/>
        <end position="45"/>
    </location>
</feature>
<proteinExistence type="predicted"/>
<dbReference type="InterPro" id="IPR008967">
    <property type="entry name" value="p53-like_TF_DNA-bd_sf"/>
</dbReference>
<protein>
    <submittedName>
        <fullName evidence="9">EOMES protein</fullName>
    </submittedName>
</protein>
<dbReference type="PANTHER" id="PTHR11267:SF13">
    <property type="entry name" value="EOMESODERMIN HOMOLOG"/>
    <property type="match status" value="1"/>
</dbReference>
<dbReference type="PANTHER" id="PTHR11267">
    <property type="entry name" value="T-BOX PROTEIN-RELATED"/>
    <property type="match status" value="1"/>
</dbReference>
<evidence type="ECO:0000256" key="6">
    <source>
        <dbReference type="PROSITE-ProRule" id="PRU00201"/>
    </source>
</evidence>
<feature type="compositionally biased region" description="Low complexity" evidence="7">
    <location>
        <begin position="1"/>
        <end position="17"/>
    </location>
</feature>